<dbReference type="EMBL" id="WNYA01028619">
    <property type="protein sequence ID" value="KAG8537602.1"/>
    <property type="molecule type" value="Genomic_DNA"/>
</dbReference>
<dbReference type="EMBL" id="WNYA01028619">
    <property type="protein sequence ID" value="KAG8537601.1"/>
    <property type="molecule type" value="Genomic_DNA"/>
</dbReference>
<dbReference type="AlphaFoldDB" id="A0AAV6YKX6"/>
<keyword evidence="4" id="KW-1185">Reference proteome</keyword>
<dbReference type="Proteomes" id="UP000824782">
    <property type="component" value="Unassembled WGS sequence"/>
</dbReference>
<reference evidence="3" key="1">
    <citation type="thesis" date="2020" institute="ProQuest LLC" country="789 East Eisenhower Parkway, Ann Arbor, MI, USA">
        <title>Comparative Genomics and Chromosome Evolution.</title>
        <authorList>
            <person name="Mudd A.B."/>
        </authorList>
    </citation>
    <scope>NUCLEOTIDE SEQUENCE</scope>
    <source>
        <strain evidence="3">237g6f4</strain>
        <tissue evidence="3">Blood</tissue>
    </source>
</reference>
<evidence type="ECO:0000259" key="2">
    <source>
        <dbReference type="Pfam" id="PF13873"/>
    </source>
</evidence>
<evidence type="ECO:0000256" key="1">
    <source>
        <dbReference type="SAM" id="MobiDB-lite"/>
    </source>
</evidence>
<proteinExistence type="predicted"/>
<name>A0AAV6YKX6_ENGPU</name>
<evidence type="ECO:0000313" key="3">
    <source>
        <dbReference type="EMBL" id="KAG8537601.1"/>
    </source>
</evidence>
<feature type="compositionally biased region" description="Polar residues" evidence="1">
    <location>
        <begin position="90"/>
        <end position="104"/>
    </location>
</feature>
<organism evidence="3 4">
    <name type="scientific">Engystomops pustulosus</name>
    <name type="common">Tungara frog</name>
    <name type="synonym">Physalaemus pustulosus</name>
    <dbReference type="NCBI Taxonomy" id="76066"/>
    <lineage>
        <taxon>Eukaryota</taxon>
        <taxon>Metazoa</taxon>
        <taxon>Chordata</taxon>
        <taxon>Craniata</taxon>
        <taxon>Vertebrata</taxon>
        <taxon>Euteleostomi</taxon>
        <taxon>Amphibia</taxon>
        <taxon>Batrachia</taxon>
        <taxon>Anura</taxon>
        <taxon>Neobatrachia</taxon>
        <taxon>Hyloidea</taxon>
        <taxon>Leptodactylidae</taxon>
        <taxon>Leiuperinae</taxon>
        <taxon>Engystomops</taxon>
    </lineage>
</organism>
<comment type="caution">
    <text evidence="3">The sequence shown here is derived from an EMBL/GenBank/DDBJ whole genome shotgun (WGS) entry which is preliminary data.</text>
</comment>
<accession>A0AAV6YKX6</accession>
<dbReference type="InterPro" id="IPR028002">
    <property type="entry name" value="Myb_DNA-bind_5"/>
</dbReference>
<evidence type="ECO:0000313" key="4">
    <source>
        <dbReference type="Proteomes" id="UP000824782"/>
    </source>
</evidence>
<sequence length="172" mass="20354">MRRSPNFSPAELECFVALMDHFLPNNLIRAGALPIRQRKAILQEIARRLQPLSGCLRTPRQLRHRWTDFNNRDPDRLEEIRRRLRRAPRQESSMKFSKESSPAAGNSWKHRSSPHQHNIKEKPTTPKQTRPAMAEEHTPRKPWHHMGLPKNRNSFSVARLKKRVSRRVTFYT</sequence>
<dbReference type="Pfam" id="PF13873">
    <property type="entry name" value="Myb_DNA-bind_5"/>
    <property type="match status" value="1"/>
</dbReference>
<feature type="region of interest" description="Disordered" evidence="1">
    <location>
        <begin position="83"/>
        <end position="150"/>
    </location>
</feature>
<gene>
    <name evidence="3" type="ORF">GDO81_024227</name>
</gene>
<feature type="domain" description="Myb/SANT-like DNA-binding" evidence="2">
    <location>
        <begin position="3"/>
        <end position="72"/>
    </location>
</feature>
<protein>
    <recommendedName>
        <fullName evidence="2">Myb/SANT-like DNA-binding domain-containing protein</fullName>
    </recommendedName>
</protein>